<protein>
    <submittedName>
        <fullName evidence="1">Uncharacterized protein</fullName>
    </submittedName>
</protein>
<organism evidence="1">
    <name type="scientific">Cucumis melo</name>
    <name type="common">Muskmelon</name>
    <dbReference type="NCBI Taxonomy" id="3656"/>
    <lineage>
        <taxon>Eukaryota</taxon>
        <taxon>Viridiplantae</taxon>
        <taxon>Streptophyta</taxon>
        <taxon>Embryophyta</taxon>
        <taxon>Tracheophyta</taxon>
        <taxon>Spermatophyta</taxon>
        <taxon>Magnoliopsida</taxon>
        <taxon>eudicotyledons</taxon>
        <taxon>Gunneridae</taxon>
        <taxon>Pentapetalae</taxon>
        <taxon>rosids</taxon>
        <taxon>fabids</taxon>
        <taxon>Cucurbitales</taxon>
        <taxon>Cucurbitaceae</taxon>
        <taxon>Benincaseae</taxon>
        <taxon>Cucumis</taxon>
    </lineage>
</organism>
<reference evidence="1" key="1">
    <citation type="submission" date="2023-03" db="UniProtKB">
        <authorList>
            <consortium name="EnsemblPlants"/>
        </authorList>
    </citation>
    <scope>IDENTIFICATION</scope>
</reference>
<proteinExistence type="predicted"/>
<dbReference type="Gramene" id="MELO3C033054.2.1">
    <property type="protein sequence ID" value="MELO3C033054.2.1"/>
    <property type="gene ID" value="MELO3C033054.2"/>
</dbReference>
<accession>A0A9I9EG84</accession>
<dbReference type="EnsemblPlants" id="MELO3C033054.2.1">
    <property type="protein sequence ID" value="MELO3C033054.2.1"/>
    <property type="gene ID" value="MELO3C033054.2"/>
</dbReference>
<name>A0A9I9EG84_CUCME</name>
<dbReference type="AlphaFoldDB" id="A0A9I9EG84"/>
<sequence length="142" mass="16323">MEGNQDMGWGFSKRKIRCLFHQQYHKKLSFNSVCLSDRLEHGPLNVFSHPYAKQTTQRKATSTLILTSSFTKLNPNPNPTPIVSFIIAHTITSLLPELLPHRIRIKDKVVLTFEELTLPLRHTKNPHSIKANNILFANFDFS</sequence>
<evidence type="ECO:0000313" key="1">
    <source>
        <dbReference type="EnsemblPlants" id="MELO3C033054.2.1"/>
    </source>
</evidence>